<dbReference type="EMBL" id="VITV01000009">
    <property type="protein sequence ID" value="TWB69352.1"/>
    <property type="molecule type" value="Genomic_DNA"/>
</dbReference>
<evidence type="ECO:0000259" key="1">
    <source>
        <dbReference type="Pfam" id="PF01261"/>
    </source>
</evidence>
<dbReference type="PANTHER" id="PTHR12110">
    <property type="entry name" value="HYDROXYPYRUVATE ISOMERASE"/>
    <property type="match status" value="1"/>
</dbReference>
<sequence length="279" mass="29995">MKLAVSNIAWSYPQRLDAYAILRDHGITGLEIAPGLLFADEVDPFVPSREAVLARLRELDHFGLQLVSMQSLLFGIEGADLFGEPAARRRLEQGLVRAIELAGKLHIANLVFGSPKQRVIPPGLAKDAVLAAVTEIFRPLGDQAAAKRTHIALEPNAAAYGTNFMTTFQETLEVVRHIGHAAVTFNFDVGALYMNQAFDQVVSFAQEAAAHISHVHVSSAHLAPAPMNEEDARAVFSALKSIGYDRAVSIEMKASPNALETLATSVALLKAAATLEGLP</sequence>
<name>A0A560JDV7_9PROT</name>
<keyword evidence="2" id="KW-0413">Isomerase</keyword>
<organism evidence="2 3">
    <name type="scientific">Nitrospirillum amazonense</name>
    <dbReference type="NCBI Taxonomy" id="28077"/>
    <lineage>
        <taxon>Bacteria</taxon>
        <taxon>Pseudomonadati</taxon>
        <taxon>Pseudomonadota</taxon>
        <taxon>Alphaproteobacteria</taxon>
        <taxon>Rhodospirillales</taxon>
        <taxon>Azospirillaceae</taxon>
        <taxon>Nitrospirillum</taxon>
    </lineage>
</organism>
<dbReference type="PANTHER" id="PTHR12110:SF21">
    <property type="entry name" value="XYLOSE ISOMERASE-LIKE TIM BARREL DOMAIN-CONTAINING PROTEIN"/>
    <property type="match status" value="1"/>
</dbReference>
<evidence type="ECO:0000313" key="2">
    <source>
        <dbReference type="EMBL" id="TWB69352.1"/>
    </source>
</evidence>
<dbReference type="Proteomes" id="UP000320516">
    <property type="component" value="Unassembled WGS sequence"/>
</dbReference>
<dbReference type="SUPFAM" id="SSF51658">
    <property type="entry name" value="Xylose isomerase-like"/>
    <property type="match status" value="1"/>
</dbReference>
<dbReference type="InterPro" id="IPR013022">
    <property type="entry name" value="Xyl_isomerase-like_TIM-brl"/>
</dbReference>
<proteinExistence type="predicted"/>
<comment type="caution">
    <text evidence="2">The sequence shown here is derived from an EMBL/GenBank/DDBJ whole genome shotgun (WGS) entry which is preliminary data.</text>
</comment>
<reference evidence="2 3" key="1">
    <citation type="submission" date="2019-06" db="EMBL/GenBank/DDBJ databases">
        <title>Genomic Encyclopedia of Type Strains, Phase IV (KMG-V): Genome sequencing to study the core and pangenomes of soil and plant-associated prokaryotes.</title>
        <authorList>
            <person name="Whitman W."/>
        </authorList>
    </citation>
    <scope>NUCLEOTIDE SEQUENCE [LARGE SCALE GENOMIC DNA]</scope>
    <source>
        <strain evidence="2 3">BR 12005</strain>
    </source>
</reference>
<dbReference type="Pfam" id="PF01261">
    <property type="entry name" value="AP_endonuc_2"/>
    <property type="match status" value="1"/>
</dbReference>
<protein>
    <submittedName>
        <fullName evidence="2">Sugar phosphate isomerase/epimerase</fullName>
    </submittedName>
</protein>
<dbReference type="RefSeq" id="WP_145612914.1">
    <property type="nucleotide sequence ID" value="NZ_JARPAF010000001.1"/>
</dbReference>
<feature type="domain" description="Xylose isomerase-like TIM barrel" evidence="1">
    <location>
        <begin position="21"/>
        <end position="270"/>
    </location>
</feature>
<accession>A0A560JDV7</accession>
<dbReference type="InterPro" id="IPR050312">
    <property type="entry name" value="IolE/XylAMocC-like"/>
</dbReference>
<dbReference type="InterPro" id="IPR036237">
    <property type="entry name" value="Xyl_isomerase-like_sf"/>
</dbReference>
<dbReference type="AlphaFoldDB" id="A0A560JDV7"/>
<evidence type="ECO:0000313" key="3">
    <source>
        <dbReference type="Proteomes" id="UP000320516"/>
    </source>
</evidence>
<dbReference type="GO" id="GO:0016853">
    <property type="term" value="F:isomerase activity"/>
    <property type="evidence" value="ECO:0007669"/>
    <property type="project" value="UniProtKB-KW"/>
</dbReference>
<dbReference type="Gene3D" id="3.20.20.150">
    <property type="entry name" value="Divalent-metal-dependent TIM barrel enzymes"/>
    <property type="match status" value="1"/>
</dbReference>
<gene>
    <name evidence="2" type="ORF">FBZ87_109193</name>
</gene>